<organism evidence="1 2">
    <name type="scientific">Toxoplasma gondii ARI</name>
    <dbReference type="NCBI Taxonomy" id="1074872"/>
    <lineage>
        <taxon>Eukaryota</taxon>
        <taxon>Sar</taxon>
        <taxon>Alveolata</taxon>
        <taxon>Apicomplexa</taxon>
        <taxon>Conoidasida</taxon>
        <taxon>Coccidia</taxon>
        <taxon>Eucoccidiorida</taxon>
        <taxon>Eimeriorina</taxon>
        <taxon>Sarcocystidae</taxon>
        <taxon>Toxoplasma</taxon>
    </lineage>
</organism>
<protein>
    <submittedName>
        <fullName evidence="1">Uncharacterized protein</fullName>
    </submittedName>
</protein>
<gene>
    <name evidence="1" type="ORF">TGARI_366010</name>
</gene>
<accession>A0A139XM56</accession>
<sequence length="207" mass="22484">MRPSSLQLQRPRLFASSRRDQLCLPSPAESEDSSHRFKSFLVLSATRNRRFFFFFLSSSPPRLFTLKVEPASCAALPSSALPFPLGVVSRRLFLPSFSRRDALFPSDVFLRFPESTAALLPPRPVSVGLLTAAAASSSSSLSSSSASSPASVCEESLLGFSPGKESGSWPASCAMAAGVKLLERQVTRQRVSMCLHAGRKVQRRETS</sequence>
<name>A0A139XM56_TOXGO</name>
<evidence type="ECO:0000313" key="2">
    <source>
        <dbReference type="Proteomes" id="UP000074247"/>
    </source>
</evidence>
<proteinExistence type="predicted"/>
<dbReference type="AlphaFoldDB" id="A0A139XM56"/>
<reference evidence="1 2" key="1">
    <citation type="journal article" date="2016" name="Nat. Commun.">
        <title>Local admixture of amplified and diversified secreted pathogenesis determinants shapes mosaic Toxoplasma gondii genomes.</title>
        <authorList>
            <person name="Lorenzi H."/>
            <person name="Khan A."/>
            <person name="Behnke M.S."/>
            <person name="Namasivayam S."/>
            <person name="Swapna L.S."/>
            <person name="Hadjithomas M."/>
            <person name="Karamycheva S."/>
            <person name="Pinney D."/>
            <person name="Brunk B.P."/>
            <person name="Ajioka J.W."/>
            <person name="Ajzenberg D."/>
            <person name="Boothroyd J.C."/>
            <person name="Boyle J.P."/>
            <person name="Darde M.L."/>
            <person name="Diaz-Miranda M.A."/>
            <person name="Dubey J.P."/>
            <person name="Fritz H.M."/>
            <person name="Gennari S.M."/>
            <person name="Gregory B.D."/>
            <person name="Kim K."/>
            <person name="Saeij J.P."/>
            <person name="Su C."/>
            <person name="White M.W."/>
            <person name="Zhu X.Q."/>
            <person name="Howe D.K."/>
            <person name="Rosenthal B.M."/>
            <person name="Grigg M.E."/>
            <person name="Parkinson J."/>
            <person name="Liu L."/>
            <person name="Kissinger J.C."/>
            <person name="Roos D.S."/>
            <person name="Sibley L.D."/>
        </authorList>
    </citation>
    <scope>NUCLEOTIDE SEQUENCE [LARGE SCALE GENOMIC DNA]</scope>
    <source>
        <strain evidence="1 2">ARI</strain>
    </source>
</reference>
<comment type="caution">
    <text evidence="1">The sequence shown here is derived from an EMBL/GenBank/DDBJ whole genome shotgun (WGS) entry which is preliminary data.</text>
</comment>
<dbReference type="EMBL" id="AGQS02005618">
    <property type="protein sequence ID" value="KYF39863.1"/>
    <property type="molecule type" value="Genomic_DNA"/>
</dbReference>
<dbReference type="VEuPathDB" id="ToxoDB:TGARI_366010"/>
<dbReference type="Proteomes" id="UP000074247">
    <property type="component" value="Unassembled WGS sequence"/>
</dbReference>
<evidence type="ECO:0000313" key="1">
    <source>
        <dbReference type="EMBL" id="KYF39863.1"/>
    </source>
</evidence>